<dbReference type="Proteomes" id="UP001497602">
    <property type="component" value="Unassembled WGS sequence"/>
</dbReference>
<protein>
    <recommendedName>
        <fullName evidence="3">Toxin-antitoxin system YwqK family antitoxin</fullName>
    </recommendedName>
</protein>
<dbReference type="Gene3D" id="3.90.930.1">
    <property type="match status" value="1"/>
</dbReference>
<comment type="caution">
    <text evidence="1">The sequence shown here is derived from an EMBL/GenBank/DDBJ whole genome shotgun (WGS) entry which is preliminary data.</text>
</comment>
<keyword evidence="2" id="KW-1185">Reference proteome</keyword>
<proteinExistence type="predicted"/>
<dbReference type="RefSeq" id="WP_348740169.1">
    <property type="nucleotide sequence ID" value="NZ_CAXJRC010000045.1"/>
</dbReference>
<reference evidence="1 2" key="1">
    <citation type="submission" date="2024-05" db="EMBL/GenBank/DDBJ databases">
        <authorList>
            <person name="Duchaud E."/>
        </authorList>
    </citation>
    <scope>NUCLEOTIDE SEQUENCE [LARGE SCALE GENOMIC DNA]</scope>
    <source>
        <strain evidence="1">Ena-SAMPLE-TAB-13-05-2024-13:56:06:370-140305</strain>
    </source>
</reference>
<organism evidence="1 2">
    <name type="scientific">Tenacibaculum vairaonense</name>
    <dbReference type="NCBI Taxonomy" id="3137860"/>
    <lineage>
        <taxon>Bacteria</taxon>
        <taxon>Pseudomonadati</taxon>
        <taxon>Bacteroidota</taxon>
        <taxon>Flavobacteriia</taxon>
        <taxon>Flavobacteriales</taxon>
        <taxon>Flavobacteriaceae</taxon>
        <taxon>Tenacibaculum</taxon>
    </lineage>
</organism>
<dbReference type="PROSITE" id="PS51257">
    <property type="entry name" value="PROKAR_LIPOPROTEIN"/>
    <property type="match status" value="1"/>
</dbReference>
<evidence type="ECO:0000313" key="2">
    <source>
        <dbReference type="Proteomes" id="UP001497602"/>
    </source>
</evidence>
<dbReference type="EMBL" id="CAXJRC010000045">
    <property type="protein sequence ID" value="CAL2108574.1"/>
    <property type="molecule type" value="Genomic_DNA"/>
</dbReference>
<sequence length="189" mass="21953">MGKTLGIIVFLILFLSCIKKSKEEQFVVSLTKGFKLKNGVLFYNEEAYTGVLLSFDKVNKTNNTSEYKEGKKHGKELKKYQNEVLAEERFYTKGNKSGVHKGWWKNGGLKFEYHFNTTGEYHGIVREWYKNGQPCKFFNYEEGKEKGSQQMWQPNGKLRANYIVKNGDRFGLIGLKKCYTVNTIDEKIN</sequence>
<name>A0ABM9PRZ1_9FLAO</name>
<accession>A0ABM9PRZ1</accession>
<evidence type="ECO:0008006" key="3">
    <source>
        <dbReference type="Google" id="ProtNLM"/>
    </source>
</evidence>
<evidence type="ECO:0000313" key="1">
    <source>
        <dbReference type="EMBL" id="CAL2108574.1"/>
    </source>
</evidence>
<dbReference type="SUPFAM" id="SSF82185">
    <property type="entry name" value="Histone H3 K4-specific methyltransferase SET7/9 N-terminal domain"/>
    <property type="match status" value="1"/>
</dbReference>
<gene>
    <name evidence="1" type="ORF">T190115A13A_80149</name>
</gene>